<evidence type="ECO:0000313" key="1">
    <source>
        <dbReference type="EMBL" id="TNN21498.1"/>
    </source>
</evidence>
<gene>
    <name evidence="1" type="ORF">EYF80_068391</name>
</gene>
<keyword evidence="2" id="KW-1185">Reference proteome</keyword>
<organism evidence="1 2">
    <name type="scientific">Liparis tanakae</name>
    <name type="common">Tanaka's snailfish</name>
    <dbReference type="NCBI Taxonomy" id="230148"/>
    <lineage>
        <taxon>Eukaryota</taxon>
        <taxon>Metazoa</taxon>
        <taxon>Chordata</taxon>
        <taxon>Craniata</taxon>
        <taxon>Vertebrata</taxon>
        <taxon>Euteleostomi</taxon>
        <taxon>Actinopterygii</taxon>
        <taxon>Neopterygii</taxon>
        <taxon>Teleostei</taxon>
        <taxon>Neoteleostei</taxon>
        <taxon>Acanthomorphata</taxon>
        <taxon>Eupercaria</taxon>
        <taxon>Perciformes</taxon>
        <taxon>Cottioidei</taxon>
        <taxon>Cottales</taxon>
        <taxon>Liparidae</taxon>
        <taxon>Liparis</taxon>
    </lineage>
</organism>
<comment type="caution">
    <text evidence="1">The sequence shown here is derived from an EMBL/GenBank/DDBJ whole genome shotgun (WGS) entry which is preliminary data.</text>
</comment>
<sequence>MEGENVSGRRSLRTLSLPLCPFSPSWRSQETLLCDAVMLLMLHRPCGSACEAIRLQSFRSFRIFRIFRSFRSRASTGVTSVFLNTPPLGVHVLRFLEKLKLKPSSSESEL</sequence>
<dbReference type="AlphaFoldDB" id="A0A4Z2DYK1"/>
<dbReference type="EMBL" id="SRLO01027602">
    <property type="protein sequence ID" value="TNN21498.1"/>
    <property type="molecule type" value="Genomic_DNA"/>
</dbReference>
<protein>
    <submittedName>
        <fullName evidence="1">Uncharacterized protein</fullName>
    </submittedName>
</protein>
<reference evidence="1 2" key="1">
    <citation type="submission" date="2019-03" db="EMBL/GenBank/DDBJ databases">
        <title>First draft genome of Liparis tanakae, snailfish: a comprehensive survey of snailfish specific genes.</title>
        <authorList>
            <person name="Kim W."/>
            <person name="Song I."/>
            <person name="Jeong J.-H."/>
            <person name="Kim D."/>
            <person name="Kim S."/>
            <person name="Ryu S."/>
            <person name="Song J.Y."/>
            <person name="Lee S.K."/>
        </authorList>
    </citation>
    <scope>NUCLEOTIDE SEQUENCE [LARGE SCALE GENOMIC DNA]</scope>
    <source>
        <tissue evidence="1">Muscle</tissue>
    </source>
</reference>
<proteinExistence type="predicted"/>
<evidence type="ECO:0000313" key="2">
    <source>
        <dbReference type="Proteomes" id="UP000314294"/>
    </source>
</evidence>
<accession>A0A4Z2DYK1</accession>
<name>A0A4Z2DYK1_9TELE</name>
<dbReference type="Proteomes" id="UP000314294">
    <property type="component" value="Unassembled WGS sequence"/>
</dbReference>